<reference evidence="2 3" key="1">
    <citation type="submission" date="2024-02" db="EMBL/GenBank/DDBJ databases">
        <title>High-quality chromosome-scale genome assembly of Pensacola bahiagrass (Paspalum notatum Flugge var. saurae).</title>
        <authorList>
            <person name="Vega J.M."/>
            <person name="Podio M."/>
            <person name="Orjuela J."/>
            <person name="Siena L.A."/>
            <person name="Pessino S.C."/>
            <person name="Combes M.C."/>
            <person name="Mariac C."/>
            <person name="Albertini E."/>
            <person name="Pupilli F."/>
            <person name="Ortiz J.P.A."/>
            <person name="Leblanc O."/>
        </authorList>
    </citation>
    <scope>NUCLEOTIDE SEQUENCE [LARGE SCALE GENOMIC DNA]</scope>
    <source>
        <strain evidence="2">R1</strain>
        <tissue evidence="2">Leaf</tissue>
    </source>
</reference>
<proteinExistence type="predicted"/>
<protein>
    <recommendedName>
        <fullName evidence="1">DUF6598 domain-containing protein</fullName>
    </recommendedName>
</protein>
<organism evidence="2 3">
    <name type="scientific">Paspalum notatum var. saurae</name>
    <dbReference type="NCBI Taxonomy" id="547442"/>
    <lineage>
        <taxon>Eukaryota</taxon>
        <taxon>Viridiplantae</taxon>
        <taxon>Streptophyta</taxon>
        <taxon>Embryophyta</taxon>
        <taxon>Tracheophyta</taxon>
        <taxon>Spermatophyta</taxon>
        <taxon>Magnoliopsida</taxon>
        <taxon>Liliopsida</taxon>
        <taxon>Poales</taxon>
        <taxon>Poaceae</taxon>
        <taxon>PACMAD clade</taxon>
        <taxon>Panicoideae</taxon>
        <taxon>Andropogonodae</taxon>
        <taxon>Paspaleae</taxon>
        <taxon>Paspalinae</taxon>
        <taxon>Paspalum</taxon>
    </lineage>
</organism>
<evidence type="ECO:0000259" key="1">
    <source>
        <dbReference type="Pfam" id="PF20241"/>
    </source>
</evidence>
<keyword evidence="3" id="KW-1185">Reference proteome</keyword>
<feature type="domain" description="DUF6598" evidence="1">
    <location>
        <begin position="168"/>
        <end position="302"/>
    </location>
</feature>
<evidence type="ECO:0000313" key="3">
    <source>
        <dbReference type="Proteomes" id="UP001341281"/>
    </source>
</evidence>
<dbReference type="Pfam" id="PF20241">
    <property type="entry name" value="DUF6598"/>
    <property type="match status" value="2"/>
</dbReference>
<dbReference type="PANTHER" id="PTHR33065:SF93">
    <property type="entry name" value="DUF6598 DOMAIN-CONTAINING PROTEIN"/>
    <property type="match status" value="1"/>
</dbReference>
<dbReference type="EMBL" id="CP144752">
    <property type="protein sequence ID" value="WVZ88351.1"/>
    <property type="molecule type" value="Genomic_DNA"/>
</dbReference>
<dbReference type="Proteomes" id="UP001341281">
    <property type="component" value="Chromosome 08"/>
</dbReference>
<name>A0AAQ3UAV1_PASNO</name>
<dbReference type="AlphaFoldDB" id="A0AAQ3UAV1"/>
<feature type="domain" description="DUF6598" evidence="1">
    <location>
        <begin position="114"/>
        <end position="163"/>
    </location>
</feature>
<evidence type="ECO:0000313" key="2">
    <source>
        <dbReference type="EMBL" id="WVZ88351.1"/>
    </source>
</evidence>
<dbReference type="PANTHER" id="PTHR33065">
    <property type="entry name" value="OS07G0486400 PROTEIN"/>
    <property type="match status" value="1"/>
</dbReference>
<dbReference type="InterPro" id="IPR046533">
    <property type="entry name" value="DUF6598"/>
</dbReference>
<gene>
    <name evidence="2" type="ORF">U9M48_034882</name>
</gene>
<accession>A0AAQ3UAV1</accession>
<sequence>MAMRGRGCLLRGTDRLSYAVKLQPFVDEAEAERLAKEARRMRSLRQMAREIQHSDRERELEHRILDFDPKQGGEYYTRLCFVDLTKFDHDAESPLGPMNAVYKSKDDYELCEGINVFSMRIAISDVGFPVHVYGTVIARDSLDKKCVYLFQRDRDHCQVINSEAWKGMERRDLEQCELESGSLATRLSTMEVLYGVMKDAVEGTIAVEVLEGDFNGKITAKTTSIINTLVLYDSLVVGPIGDGVGAIKLMRPVVSVYVKDKLITEVHTSDVKSKQTIVFTPKINGRQDEVIIVGVNRMHVKVTWSVMDF</sequence>